<sequence length="43" mass="5097">LVKRNGRLLQRNYANFLIALYERCTTWEPCRSFPDITASNMFS</sequence>
<protein>
    <submittedName>
        <fullName evidence="1">Transposase</fullName>
    </submittedName>
</protein>
<name>A0A183DME8_9BILA</name>
<dbReference type="AlphaFoldDB" id="A0A183DME8"/>
<dbReference type="WBParaSite" id="GPUH_0000990001-mRNA-1">
    <property type="protein sequence ID" value="GPUH_0000990001-mRNA-1"/>
    <property type="gene ID" value="GPUH_0000990001"/>
</dbReference>
<reference evidence="1" key="1">
    <citation type="submission" date="2016-06" db="UniProtKB">
        <authorList>
            <consortium name="WormBaseParasite"/>
        </authorList>
    </citation>
    <scope>IDENTIFICATION</scope>
</reference>
<evidence type="ECO:0000313" key="1">
    <source>
        <dbReference type="WBParaSite" id="GPUH_0000990001-mRNA-1"/>
    </source>
</evidence>
<organism evidence="1">
    <name type="scientific">Gongylonema pulchrum</name>
    <dbReference type="NCBI Taxonomy" id="637853"/>
    <lineage>
        <taxon>Eukaryota</taxon>
        <taxon>Metazoa</taxon>
        <taxon>Ecdysozoa</taxon>
        <taxon>Nematoda</taxon>
        <taxon>Chromadorea</taxon>
        <taxon>Rhabditida</taxon>
        <taxon>Spirurina</taxon>
        <taxon>Spiruromorpha</taxon>
        <taxon>Spiruroidea</taxon>
        <taxon>Gongylonematidae</taxon>
        <taxon>Gongylonema</taxon>
    </lineage>
</organism>
<accession>A0A183DME8</accession>
<proteinExistence type="predicted"/>